<evidence type="ECO:0000313" key="2">
    <source>
        <dbReference type="Proteomes" id="UP000009138"/>
    </source>
</evidence>
<gene>
    <name evidence="1" type="ORF">RO3G_06802</name>
</gene>
<sequence>MIAFNSPEDRDVFLSTITQSKRLAIFGPAKLQEQETRKLALKALKLPIGLEYLETAITDDEKKKYL</sequence>
<dbReference type="EMBL" id="CH476736">
    <property type="protein sequence ID" value="EIE82097.1"/>
    <property type="molecule type" value="Genomic_DNA"/>
</dbReference>
<dbReference type="RefSeq" id="XP_067517493.1">
    <property type="nucleotide sequence ID" value="XM_067661392.1"/>
</dbReference>
<organism evidence="1 2">
    <name type="scientific">Rhizopus delemar (strain RA 99-880 / ATCC MYA-4621 / FGSC 9543 / NRRL 43880)</name>
    <name type="common">Mucormycosis agent</name>
    <name type="synonym">Rhizopus arrhizus var. delemar</name>
    <dbReference type="NCBI Taxonomy" id="246409"/>
    <lineage>
        <taxon>Eukaryota</taxon>
        <taxon>Fungi</taxon>
        <taxon>Fungi incertae sedis</taxon>
        <taxon>Mucoromycota</taxon>
        <taxon>Mucoromycotina</taxon>
        <taxon>Mucoromycetes</taxon>
        <taxon>Mucorales</taxon>
        <taxon>Mucorineae</taxon>
        <taxon>Rhizopodaceae</taxon>
        <taxon>Rhizopus</taxon>
    </lineage>
</organism>
<protein>
    <submittedName>
        <fullName evidence="1">Uncharacterized protein</fullName>
    </submittedName>
</protein>
<dbReference type="GeneID" id="93613773"/>
<dbReference type="AlphaFoldDB" id="I1C0W7"/>
<proteinExistence type="predicted"/>
<reference evidence="1 2" key="1">
    <citation type="journal article" date="2009" name="PLoS Genet.">
        <title>Genomic analysis of the basal lineage fungus Rhizopus oryzae reveals a whole-genome duplication.</title>
        <authorList>
            <person name="Ma L.-J."/>
            <person name="Ibrahim A.S."/>
            <person name="Skory C."/>
            <person name="Grabherr M.G."/>
            <person name="Burger G."/>
            <person name="Butler M."/>
            <person name="Elias M."/>
            <person name="Idnurm A."/>
            <person name="Lang B.F."/>
            <person name="Sone T."/>
            <person name="Abe A."/>
            <person name="Calvo S.E."/>
            <person name="Corrochano L.M."/>
            <person name="Engels R."/>
            <person name="Fu J."/>
            <person name="Hansberg W."/>
            <person name="Kim J.-M."/>
            <person name="Kodira C.D."/>
            <person name="Koehrsen M.J."/>
            <person name="Liu B."/>
            <person name="Miranda-Saavedra D."/>
            <person name="O'Leary S."/>
            <person name="Ortiz-Castellanos L."/>
            <person name="Poulter R."/>
            <person name="Rodriguez-Romero J."/>
            <person name="Ruiz-Herrera J."/>
            <person name="Shen Y.-Q."/>
            <person name="Zeng Q."/>
            <person name="Galagan J."/>
            <person name="Birren B.W."/>
            <person name="Cuomo C.A."/>
            <person name="Wickes B.L."/>
        </authorList>
    </citation>
    <scope>NUCLEOTIDE SEQUENCE [LARGE SCALE GENOMIC DNA]</scope>
    <source>
        <strain evidence="2">RA 99-880 / ATCC MYA-4621 / FGSC 9543 / NRRL 43880</strain>
    </source>
</reference>
<evidence type="ECO:0000313" key="1">
    <source>
        <dbReference type="EMBL" id="EIE82097.1"/>
    </source>
</evidence>
<dbReference type="Proteomes" id="UP000009138">
    <property type="component" value="Unassembled WGS sequence"/>
</dbReference>
<dbReference type="InParanoid" id="I1C0W7"/>
<dbReference type="VEuPathDB" id="FungiDB:RO3G_06802"/>
<accession>I1C0W7</accession>
<keyword evidence="2" id="KW-1185">Reference proteome</keyword>
<name>I1C0W7_RHIO9</name>